<keyword evidence="4" id="KW-1185">Reference proteome</keyword>
<evidence type="ECO:0000259" key="2">
    <source>
        <dbReference type="Pfam" id="PF03629"/>
    </source>
</evidence>
<dbReference type="InterPro" id="IPR052940">
    <property type="entry name" value="Carb_Esterase_6"/>
</dbReference>
<dbReference type="Proteomes" id="UP000184474">
    <property type="component" value="Unassembled WGS sequence"/>
</dbReference>
<dbReference type="STRING" id="156994.SAMN04488028_10874"/>
<dbReference type="EMBL" id="FRAA01000008">
    <property type="protein sequence ID" value="SHK75056.1"/>
    <property type="molecule type" value="Genomic_DNA"/>
</dbReference>
<dbReference type="SUPFAM" id="SSF52266">
    <property type="entry name" value="SGNH hydrolase"/>
    <property type="match status" value="1"/>
</dbReference>
<organism evidence="3 4">
    <name type="scientific">Reichenbachiella agariperforans</name>
    <dbReference type="NCBI Taxonomy" id="156994"/>
    <lineage>
        <taxon>Bacteria</taxon>
        <taxon>Pseudomonadati</taxon>
        <taxon>Bacteroidota</taxon>
        <taxon>Cytophagia</taxon>
        <taxon>Cytophagales</taxon>
        <taxon>Reichenbachiellaceae</taxon>
        <taxon>Reichenbachiella</taxon>
    </lineage>
</organism>
<dbReference type="InterPro" id="IPR036514">
    <property type="entry name" value="SGNH_hydro_sf"/>
</dbReference>
<proteinExistence type="predicted"/>
<keyword evidence="1" id="KW-0378">Hydrolase</keyword>
<name>A0A1M6V177_REIAG</name>
<evidence type="ECO:0000313" key="3">
    <source>
        <dbReference type="EMBL" id="SHK75056.1"/>
    </source>
</evidence>
<evidence type="ECO:0000313" key="4">
    <source>
        <dbReference type="Proteomes" id="UP000184474"/>
    </source>
</evidence>
<gene>
    <name evidence="3" type="ORF">SAMN04488028_10874</name>
</gene>
<feature type="domain" description="Sialate O-acetylesterase" evidence="2">
    <location>
        <begin position="27"/>
        <end position="299"/>
    </location>
</feature>
<sequence>MKNWSVAIGLVGLTFFANAQKNSNEIEVYFLGGQSNMDGYGYIKDLPDSLKRAQDGIYIFHGHTVPDDEEGGGIGSWQVLKPGHGTGFTADMKRNKYSDRFGLELSFAMTMQQAKPDRRIALIKYSRGGTSIDSLAADVFGCWDPDYHGVTGINQYDHFLATMRHAMADGDIDDDGVKDVLVPKGILWMQGESDSNLESSAYAYYDNLKRLMDLIRATMLTDDLPIVIGKISDSNDASRGGKVWKYGELVQYAQEQFVKKDDRAAIVRETKHYEHSDPWHYKSVNYIQLGNAFAEAMLKLEE</sequence>
<evidence type="ECO:0000256" key="1">
    <source>
        <dbReference type="ARBA" id="ARBA00022801"/>
    </source>
</evidence>
<dbReference type="PANTHER" id="PTHR31988">
    <property type="entry name" value="ESTERASE, PUTATIVE (DUF303)-RELATED"/>
    <property type="match status" value="1"/>
</dbReference>
<accession>A0A1M6V177</accession>
<dbReference type="Pfam" id="PF03629">
    <property type="entry name" value="SASA"/>
    <property type="match status" value="1"/>
</dbReference>
<dbReference type="InterPro" id="IPR005181">
    <property type="entry name" value="SASA"/>
</dbReference>
<reference evidence="4" key="1">
    <citation type="submission" date="2016-11" db="EMBL/GenBank/DDBJ databases">
        <authorList>
            <person name="Varghese N."/>
            <person name="Submissions S."/>
        </authorList>
    </citation>
    <scope>NUCLEOTIDE SEQUENCE [LARGE SCALE GENOMIC DNA]</scope>
    <source>
        <strain evidence="4">DSM 26134</strain>
    </source>
</reference>
<protein>
    <recommendedName>
        <fullName evidence="2">Sialate O-acetylesterase domain-containing protein</fullName>
    </recommendedName>
</protein>
<dbReference type="GO" id="GO:0016788">
    <property type="term" value="F:hydrolase activity, acting on ester bonds"/>
    <property type="evidence" value="ECO:0007669"/>
    <property type="project" value="UniProtKB-ARBA"/>
</dbReference>
<dbReference type="AlphaFoldDB" id="A0A1M6V177"/>
<dbReference type="RefSeq" id="WP_084190627.1">
    <property type="nucleotide sequence ID" value="NZ_FRAA01000008.1"/>
</dbReference>
<dbReference type="Gene3D" id="3.40.50.1110">
    <property type="entry name" value="SGNH hydrolase"/>
    <property type="match status" value="1"/>
</dbReference>
<dbReference type="PANTHER" id="PTHR31988:SF19">
    <property type="entry name" value="9-O-ACETYL-N-ACETYLNEURAMINIC ACID DEACETYLASE-RELATED"/>
    <property type="match status" value="1"/>
</dbReference>